<dbReference type="Gene3D" id="3.30.200.20">
    <property type="entry name" value="Phosphorylase Kinase, domain 1"/>
    <property type="match status" value="1"/>
</dbReference>
<dbReference type="PANTHER" id="PTHR12149:SF8">
    <property type="entry name" value="PROTEIN-RIBULOSAMINE 3-KINASE"/>
    <property type="match status" value="1"/>
</dbReference>
<evidence type="ECO:0000256" key="1">
    <source>
        <dbReference type="ARBA" id="ARBA00009460"/>
    </source>
</evidence>
<reference evidence="3 4" key="1">
    <citation type="journal article" date="2020" name="Microorganisms">
        <title>Osmotic Adaptation and Compatible Solute Biosynthesis of Phototrophic Bacteria as Revealed from Genome Analyses.</title>
        <authorList>
            <person name="Imhoff J.F."/>
            <person name="Rahn T."/>
            <person name="Kunzel S."/>
            <person name="Keller A."/>
            <person name="Neulinger S.C."/>
        </authorList>
    </citation>
    <scope>NUCLEOTIDE SEQUENCE [LARGE SCALE GENOMIC DNA]</scope>
    <source>
        <strain evidence="3 4">DSM 15116</strain>
    </source>
</reference>
<dbReference type="InterPro" id="IPR011009">
    <property type="entry name" value="Kinase-like_dom_sf"/>
</dbReference>
<accession>A0ABS1E3U1</accession>
<protein>
    <recommendedName>
        <fullName evidence="5">Fructosamine kinase</fullName>
    </recommendedName>
</protein>
<evidence type="ECO:0008006" key="5">
    <source>
        <dbReference type="Google" id="ProtNLM"/>
    </source>
</evidence>
<keyword evidence="2" id="KW-0808">Transferase</keyword>
<keyword evidence="4" id="KW-1185">Reference proteome</keyword>
<name>A0ABS1E3U1_9GAMM</name>
<dbReference type="Proteomes" id="UP000738126">
    <property type="component" value="Unassembled WGS sequence"/>
</dbReference>
<organism evidence="3 4">
    <name type="scientific">Halorhodospira neutriphila</name>
    <dbReference type="NCBI Taxonomy" id="168379"/>
    <lineage>
        <taxon>Bacteria</taxon>
        <taxon>Pseudomonadati</taxon>
        <taxon>Pseudomonadota</taxon>
        <taxon>Gammaproteobacteria</taxon>
        <taxon>Chromatiales</taxon>
        <taxon>Ectothiorhodospiraceae</taxon>
        <taxon>Halorhodospira</taxon>
    </lineage>
</organism>
<dbReference type="SUPFAM" id="SSF56112">
    <property type="entry name" value="Protein kinase-like (PK-like)"/>
    <property type="match status" value="1"/>
</dbReference>
<evidence type="ECO:0000313" key="3">
    <source>
        <dbReference type="EMBL" id="MBK1726173.1"/>
    </source>
</evidence>
<dbReference type="Pfam" id="PF03881">
    <property type="entry name" value="Fructosamin_kin"/>
    <property type="match status" value="1"/>
</dbReference>
<gene>
    <name evidence="3" type="ORF">CKO13_03865</name>
</gene>
<dbReference type="RefSeq" id="WP_200256994.1">
    <property type="nucleotide sequence ID" value="NZ_NRSH01000027.1"/>
</dbReference>
<comment type="similarity">
    <text evidence="1 2">Belongs to the fructosamine kinase family.</text>
</comment>
<proteinExistence type="inferred from homology"/>
<dbReference type="PIRSF" id="PIRSF006221">
    <property type="entry name" value="Ketosamine-3-kinase"/>
    <property type="match status" value="1"/>
</dbReference>
<dbReference type="PANTHER" id="PTHR12149">
    <property type="entry name" value="FRUCTOSAMINE 3 KINASE-RELATED PROTEIN"/>
    <property type="match status" value="1"/>
</dbReference>
<dbReference type="Gene3D" id="3.90.1200.10">
    <property type="match status" value="1"/>
</dbReference>
<dbReference type="InterPro" id="IPR016477">
    <property type="entry name" value="Fructo-/Ketosamine-3-kinase"/>
</dbReference>
<comment type="caution">
    <text evidence="3">The sequence shown here is derived from an EMBL/GenBank/DDBJ whole genome shotgun (WGS) entry which is preliminary data.</text>
</comment>
<sequence>MALQQAIETAIGEATGTPFGPARRGGAGGGCINDAWTLDDGARRYFVKLNDAASAGLFETEALALEELAGAEALRVPRPVARGEHGGRAFLVLEHLDLAGRGGDAGFRRLGEGLAALHGVTAGAHGWHRDNYIGATAQPNPWTGDWAAFFREHRLRHQLRLAEQRGGGRRLIDAGERLAEGLADLLAGHRPAPSLLHGDLWGGNAAFAGDGAPVIYDPATYYGDRETDLAMAELFGGFPAPFHEGYDAVWPREAGYRTRRELYQLYHVLNHFNLFGGMYRSSAQRLIDRLLAELG</sequence>
<keyword evidence="2" id="KW-0418">Kinase</keyword>
<evidence type="ECO:0000313" key="4">
    <source>
        <dbReference type="Proteomes" id="UP000738126"/>
    </source>
</evidence>
<dbReference type="EMBL" id="NRSH01000027">
    <property type="protein sequence ID" value="MBK1726173.1"/>
    <property type="molecule type" value="Genomic_DNA"/>
</dbReference>
<evidence type="ECO:0000256" key="2">
    <source>
        <dbReference type="PIRNR" id="PIRNR006221"/>
    </source>
</evidence>